<evidence type="ECO:0000313" key="3">
    <source>
        <dbReference type="Proteomes" id="UP001225873"/>
    </source>
</evidence>
<dbReference type="EMBL" id="JASDCQ010000013">
    <property type="protein sequence ID" value="MDN3429182.1"/>
    <property type="molecule type" value="Genomic_DNA"/>
</dbReference>
<organism evidence="2 3">
    <name type="scientific">Planococcus notacanthi</name>
    <dbReference type="NCBI Taxonomy" id="3035188"/>
    <lineage>
        <taxon>Bacteria</taxon>
        <taxon>Bacillati</taxon>
        <taxon>Bacillota</taxon>
        <taxon>Bacilli</taxon>
        <taxon>Bacillales</taxon>
        <taxon>Caryophanaceae</taxon>
        <taxon>Planococcus</taxon>
    </lineage>
</organism>
<dbReference type="SUPFAM" id="SSF160631">
    <property type="entry name" value="SMI1/KNR4-like"/>
    <property type="match status" value="1"/>
</dbReference>
<name>A0ABT7ZQ12_9BACL</name>
<comment type="caution">
    <text evidence="2">The sequence shown here is derived from an EMBL/GenBank/DDBJ whole genome shotgun (WGS) entry which is preliminary data.</text>
</comment>
<reference evidence="2 3" key="1">
    <citation type="submission" date="2023-03" db="EMBL/GenBank/DDBJ databases">
        <authorList>
            <person name="Uniacke-Lowe S."/>
            <person name="Ross P."/>
            <person name="Hill C."/>
        </authorList>
    </citation>
    <scope>NUCLEOTIDE SEQUENCE [LARGE SCALE GENOMIC DNA]</scope>
    <source>
        <strain evidence="2 3">APC 4016</strain>
    </source>
</reference>
<feature type="domain" description="Knr4/Smi1-like" evidence="1">
    <location>
        <begin position="39"/>
        <end position="156"/>
    </location>
</feature>
<dbReference type="Pfam" id="PF09346">
    <property type="entry name" value="SMI1_KNR4"/>
    <property type="match status" value="1"/>
</dbReference>
<dbReference type="InterPro" id="IPR018958">
    <property type="entry name" value="Knr4/Smi1-like_dom"/>
</dbReference>
<sequence>MGVKEIIEAVLQVVDSNNERLLIYDDGSISRSTSMVNPPAEKVAIAEFESCIEHRLPKDYRSFLLEYNGAWIYQYITDLGSNGGGGLQLFSVQELKENMYYMEVYPGFLPIGTMYDHYLAISLEAVENQNPNYLYRIDNDDGPQALTLNFDLFLARFVVSQGAAFWEWPIYNAASRYYLEGDE</sequence>
<evidence type="ECO:0000313" key="2">
    <source>
        <dbReference type="EMBL" id="MDN3429182.1"/>
    </source>
</evidence>
<accession>A0ABT7ZQ12</accession>
<dbReference type="InterPro" id="IPR037883">
    <property type="entry name" value="Knr4/Smi1-like_sf"/>
</dbReference>
<evidence type="ECO:0000259" key="1">
    <source>
        <dbReference type="SMART" id="SM00860"/>
    </source>
</evidence>
<dbReference type="RefSeq" id="WP_290215603.1">
    <property type="nucleotide sequence ID" value="NZ_JASDCQ010000013.1"/>
</dbReference>
<gene>
    <name evidence="2" type="ORF">QMA01_17950</name>
</gene>
<dbReference type="SMART" id="SM00860">
    <property type="entry name" value="SMI1_KNR4"/>
    <property type="match status" value="1"/>
</dbReference>
<dbReference type="Gene3D" id="3.40.1580.10">
    <property type="entry name" value="SMI1/KNR4-like"/>
    <property type="match status" value="1"/>
</dbReference>
<proteinExistence type="predicted"/>
<dbReference type="Proteomes" id="UP001225873">
    <property type="component" value="Unassembled WGS sequence"/>
</dbReference>
<keyword evidence="3" id="KW-1185">Reference proteome</keyword>
<protein>
    <submittedName>
        <fullName evidence="2">SMI1/KNR4 family protein</fullName>
    </submittedName>
</protein>